<feature type="compositionally biased region" description="Basic residues" evidence="1">
    <location>
        <begin position="1"/>
        <end position="17"/>
    </location>
</feature>
<reference evidence="2" key="1">
    <citation type="journal article" date="2014" name="Int. J. Syst. Evol. Microbiol.">
        <title>Complete genome sequence of Corynebacterium casei LMG S-19264T (=DSM 44701T), isolated from a smear-ripened cheese.</title>
        <authorList>
            <consortium name="US DOE Joint Genome Institute (JGI-PGF)"/>
            <person name="Walter F."/>
            <person name="Albersmeier A."/>
            <person name="Kalinowski J."/>
            <person name="Ruckert C."/>
        </authorList>
    </citation>
    <scope>NUCLEOTIDE SEQUENCE</scope>
    <source>
        <strain evidence="2">VKM Ac-2007</strain>
    </source>
</reference>
<evidence type="ECO:0000256" key="1">
    <source>
        <dbReference type="SAM" id="MobiDB-lite"/>
    </source>
</evidence>
<keyword evidence="3" id="KW-1185">Reference proteome</keyword>
<dbReference type="AlphaFoldDB" id="A0A9W6I551"/>
<comment type="caution">
    <text evidence="2">The sequence shown here is derived from an EMBL/GenBank/DDBJ whole genome shotgun (WGS) entry which is preliminary data.</text>
</comment>
<sequence length="112" mass="12309">MRFRRVGRLRPRRRGRPTFRLGAADGRVFAEPGETPREGAEEAADARPPWVSAPRGDPATSVADPAAVADAPTGDPRVMTWFPNVFYRQMITLRAESVTVHNLTAVCGRPIV</sequence>
<gene>
    <name evidence="2" type="ORF">GCM10017600_52800</name>
</gene>
<evidence type="ECO:0000313" key="2">
    <source>
        <dbReference type="EMBL" id="GLK11872.1"/>
    </source>
</evidence>
<feature type="region of interest" description="Disordered" evidence="1">
    <location>
        <begin position="1"/>
        <end position="20"/>
    </location>
</feature>
<feature type="compositionally biased region" description="Low complexity" evidence="1">
    <location>
        <begin position="57"/>
        <end position="74"/>
    </location>
</feature>
<proteinExistence type="predicted"/>
<accession>A0A9W6I551</accession>
<dbReference type="Proteomes" id="UP001143474">
    <property type="component" value="Unassembled WGS sequence"/>
</dbReference>
<name>A0A9W6I551_9ACTN</name>
<protein>
    <submittedName>
        <fullName evidence="2">Uncharacterized protein</fullName>
    </submittedName>
</protein>
<organism evidence="2 3">
    <name type="scientific">Streptosporangium carneum</name>
    <dbReference type="NCBI Taxonomy" id="47481"/>
    <lineage>
        <taxon>Bacteria</taxon>
        <taxon>Bacillati</taxon>
        <taxon>Actinomycetota</taxon>
        <taxon>Actinomycetes</taxon>
        <taxon>Streptosporangiales</taxon>
        <taxon>Streptosporangiaceae</taxon>
        <taxon>Streptosporangium</taxon>
    </lineage>
</organism>
<feature type="region of interest" description="Disordered" evidence="1">
    <location>
        <begin position="26"/>
        <end position="74"/>
    </location>
</feature>
<dbReference type="EMBL" id="BSEV01000013">
    <property type="protein sequence ID" value="GLK11872.1"/>
    <property type="molecule type" value="Genomic_DNA"/>
</dbReference>
<evidence type="ECO:0000313" key="3">
    <source>
        <dbReference type="Proteomes" id="UP001143474"/>
    </source>
</evidence>
<reference evidence="2" key="2">
    <citation type="submission" date="2023-01" db="EMBL/GenBank/DDBJ databases">
        <authorList>
            <person name="Sun Q."/>
            <person name="Evtushenko L."/>
        </authorList>
    </citation>
    <scope>NUCLEOTIDE SEQUENCE</scope>
    <source>
        <strain evidence="2">VKM Ac-2007</strain>
    </source>
</reference>